<sequence length="409" mass="45963">MDNPYRGVFEQHVIDVAFLWIQRSVAVYQPHYSSEALAQLEQRINRHLTGLLLQPELAWEVCEEALAFEEGGEIFVAAMVAFTSGDREKIERAMRAGFANTGTFKGLVSALGWLPEEKRHLWVQKGLASNELDDNLLAIATCGIIAHDPGESLLRLLKRGERHPEHPLFTRCLRLIGELKRVDLVTAANKAATADNTDIRFWGIWSSILLGGHDYVLAMEAYILQTNPWQQKAIRLAFRVLPSDVADAWIDRLLHHPDQLRYGVKAIAANARPHLVQDLIATMKDKEQACVAGEAFSLLTGIDLKQQQLTRCPPQRDDERDDIDPDIEFEDAKLPWPDADKIAALWQQRAADFEDGHRYFLGQAINTAHLSDIVASGYQRQRHAAALELALLAPSCPLHNTRAISQEIL</sequence>
<dbReference type="AlphaFoldDB" id="A0A3B1AUJ5"/>
<gene>
    <name evidence="1" type="ORF">MNBD_GAMMA19-566</name>
</gene>
<dbReference type="NCBIfam" id="TIGR02270">
    <property type="entry name" value="TIGR02270 family protein"/>
    <property type="match status" value="1"/>
</dbReference>
<accession>A0A3B1AUJ5</accession>
<name>A0A3B1AUJ5_9ZZZZ</name>
<evidence type="ECO:0000313" key="1">
    <source>
        <dbReference type="EMBL" id="VAW97624.1"/>
    </source>
</evidence>
<dbReference type="EMBL" id="UOFV01000122">
    <property type="protein sequence ID" value="VAW97624.1"/>
    <property type="molecule type" value="Genomic_DNA"/>
</dbReference>
<proteinExistence type="predicted"/>
<evidence type="ECO:0008006" key="2">
    <source>
        <dbReference type="Google" id="ProtNLM"/>
    </source>
</evidence>
<protein>
    <recommendedName>
        <fullName evidence="2">FOG: HEAT repeat</fullName>
    </recommendedName>
</protein>
<dbReference type="InterPro" id="IPR011959">
    <property type="entry name" value="CHP02270"/>
</dbReference>
<reference evidence="1" key="1">
    <citation type="submission" date="2018-06" db="EMBL/GenBank/DDBJ databases">
        <authorList>
            <person name="Zhirakovskaya E."/>
        </authorList>
    </citation>
    <scope>NUCLEOTIDE SEQUENCE</scope>
</reference>
<organism evidence="1">
    <name type="scientific">hydrothermal vent metagenome</name>
    <dbReference type="NCBI Taxonomy" id="652676"/>
    <lineage>
        <taxon>unclassified sequences</taxon>
        <taxon>metagenomes</taxon>
        <taxon>ecological metagenomes</taxon>
    </lineage>
</organism>